<dbReference type="EMBL" id="CM007905">
    <property type="protein sequence ID" value="OTF90482.1"/>
    <property type="molecule type" value="Genomic_DNA"/>
</dbReference>
<sequence length="55" mass="6104">MKGILTGDGVVKGFGRILVNQVKVLTYFNSSYSTPFYVDEGSKKMIGGRLWGLFQ</sequence>
<evidence type="ECO:0000313" key="1">
    <source>
        <dbReference type="EMBL" id="OTF90482.1"/>
    </source>
</evidence>
<accession>A0A251RW51</accession>
<dbReference type="InParanoid" id="A0A251RW51"/>
<protein>
    <submittedName>
        <fullName evidence="1">Uncharacterized protein</fullName>
    </submittedName>
</protein>
<reference evidence="2" key="1">
    <citation type="journal article" date="2017" name="Nature">
        <title>The sunflower genome provides insights into oil metabolism, flowering and Asterid evolution.</title>
        <authorList>
            <person name="Badouin H."/>
            <person name="Gouzy J."/>
            <person name="Grassa C.J."/>
            <person name="Murat F."/>
            <person name="Staton S.E."/>
            <person name="Cottret L."/>
            <person name="Lelandais-Briere C."/>
            <person name="Owens G.L."/>
            <person name="Carrere S."/>
            <person name="Mayjonade B."/>
            <person name="Legrand L."/>
            <person name="Gill N."/>
            <person name="Kane N.C."/>
            <person name="Bowers J.E."/>
            <person name="Hubner S."/>
            <person name="Bellec A."/>
            <person name="Berard A."/>
            <person name="Berges H."/>
            <person name="Blanchet N."/>
            <person name="Boniface M.C."/>
            <person name="Brunel D."/>
            <person name="Catrice O."/>
            <person name="Chaidir N."/>
            <person name="Claudel C."/>
            <person name="Donnadieu C."/>
            <person name="Faraut T."/>
            <person name="Fievet G."/>
            <person name="Helmstetter N."/>
            <person name="King M."/>
            <person name="Knapp S.J."/>
            <person name="Lai Z."/>
            <person name="Le Paslier M.C."/>
            <person name="Lippi Y."/>
            <person name="Lorenzon L."/>
            <person name="Mandel J.R."/>
            <person name="Marage G."/>
            <person name="Marchand G."/>
            <person name="Marquand E."/>
            <person name="Bret-Mestries E."/>
            <person name="Morien E."/>
            <person name="Nambeesan S."/>
            <person name="Nguyen T."/>
            <person name="Pegot-Espagnet P."/>
            <person name="Pouilly N."/>
            <person name="Raftis F."/>
            <person name="Sallet E."/>
            <person name="Schiex T."/>
            <person name="Thomas J."/>
            <person name="Vandecasteele C."/>
            <person name="Vares D."/>
            <person name="Vear F."/>
            <person name="Vautrin S."/>
            <person name="Crespi M."/>
            <person name="Mangin B."/>
            <person name="Burke J.M."/>
            <person name="Salse J."/>
            <person name="Munos S."/>
            <person name="Vincourt P."/>
            <person name="Rieseberg L.H."/>
            <person name="Langlade N.B."/>
        </authorList>
    </citation>
    <scope>NUCLEOTIDE SEQUENCE [LARGE SCALE GENOMIC DNA]</scope>
    <source>
        <strain evidence="2">cv. SF193</strain>
    </source>
</reference>
<evidence type="ECO:0000313" key="2">
    <source>
        <dbReference type="Proteomes" id="UP000215914"/>
    </source>
</evidence>
<proteinExistence type="predicted"/>
<keyword evidence="2" id="KW-1185">Reference proteome</keyword>
<organism evidence="1 2">
    <name type="scientific">Helianthus annuus</name>
    <name type="common">Common sunflower</name>
    <dbReference type="NCBI Taxonomy" id="4232"/>
    <lineage>
        <taxon>Eukaryota</taxon>
        <taxon>Viridiplantae</taxon>
        <taxon>Streptophyta</taxon>
        <taxon>Embryophyta</taxon>
        <taxon>Tracheophyta</taxon>
        <taxon>Spermatophyta</taxon>
        <taxon>Magnoliopsida</taxon>
        <taxon>eudicotyledons</taxon>
        <taxon>Gunneridae</taxon>
        <taxon>Pentapetalae</taxon>
        <taxon>asterids</taxon>
        <taxon>campanulids</taxon>
        <taxon>Asterales</taxon>
        <taxon>Asteraceae</taxon>
        <taxon>Asteroideae</taxon>
        <taxon>Heliantheae alliance</taxon>
        <taxon>Heliantheae</taxon>
        <taxon>Helianthus</taxon>
    </lineage>
</organism>
<name>A0A251RW51_HELAN</name>
<dbReference type="AlphaFoldDB" id="A0A251RW51"/>
<gene>
    <name evidence="1" type="ORF">HannXRQ_Chr16g0500111</name>
</gene>
<dbReference type="Proteomes" id="UP000215914">
    <property type="component" value="Chromosome 16"/>
</dbReference>